<keyword evidence="11" id="KW-1185">Reference proteome</keyword>
<dbReference type="PROSITE" id="PS00028">
    <property type="entry name" value="ZINC_FINGER_C2H2_1"/>
    <property type="match status" value="6"/>
</dbReference>
<dbReference type="InterPro" id="IPR036236">
    <property type="entry name" value="Znf_C2H2_sf"/>
</dbReference>
<dbReference type="PANTHER" id="PTHR24388">
    <property type="entry name" value="ZINC FINGER PROTEIN"/>
    <property type="match status" value="1"/>
</dbReference>
<feature type="domain" description="C2H2-type" evidence="9">
    <location>
        <begin position="302"/>
        <end position="329"/>
    </location>
</feature>
<keyword evidence="6" id="KW-0539">Nucleus</keyword>
<organism evidence="10 11">
    <name type="scientific">Alosa alosa</name>
    <name type="common">allis shad</name>
    <dbReference type="NCBI Taxonomy" id="278164"/>
    <lineage>
        <taxon>Eukaryota</taxon>
        <taxon>Metazoa</taxon>
        <taxon>Chordata</taxon>
        <taxon>Craniata</taxon>
        <taxon>Vertebrata</taxon>
        <taxon>Euteleostomi</taxon>
        <taxon>Actinopterygii</taxon>
        <taxon>Neopterygii</taxon>
        <taxon>Teleostei</taxon>
        <taxon>Clupei</taxon>
        <taxon>Clupeiformes</taxon>
        <taxon>Clupeoidei</taxon>
        <taxon>Clupeidae</taxon>
        <taxon>Alosa</taxon>
    </lineage>
</organism>
<keyword evidence="3" id="KW-0677">Repeat</keyword>
<dbReference type="InterPro" id="IPR050527">
    <property type="entry name" value="Snail/Krueppel_Znf"/>
</dbReference>
<keyword evidence="4 7" id="KW-0863">Zinc-finger</keyword>
<dbReference type="GO" id="GO:0000981">
    <property type="term" value="F:DNA-binding transcription factor activity, RNA polymerase II-specific"/>
    <property type="evidence" value="ECO:0007669"/>
    <property type="project" value="TreeGrafter"/>
</dbReference>
<evidence type="ECO:0000256" key="7">
    <source>
        <dbReference type="PROSITE-ProRule" id="PRU00042"/>
    </source>
</evidence>
<dbReference type="GO" id="GO:0000978">
    <property type="term" value="F:RNA polymerase II cis-regulatory region sequence-specific DNA binding"/>
    <property type="evidence" value="ECO:0007669"/>
    <property type="project" value="TreeGrafter"/>
</dbReference>
<evidence type="ECO:0000256" key="3">
    <source>
        <dbReference type="ARBA" id="ARBA00022737"/>
    </source>
</evidence>
<evidence type="ECO:0000313" key="10">
    <source>
        <dbReference type="EMBL" id="KAG5263524.1"/>
    </source>
</evidence>
<protein>
    <recommendedName>
        <fullName evidence="9">C2H2-type domain-containing protein</fullName>
    </recommendedName>
</protein>
<feature type="domain" description="C2H2-type" evidence="9">
    <location>
        <begin position="330"/>
        <end position="357"/>
    </location>
</feature>
<evidence type="ECO:0000256" key="8">
    <source>
        <dbReference type="SAM" id="MobiDB-lite"/>
    </source>
</evidence>
<keyword evidence="5" id="KW-0862">Zinc</keyword>
<sequence length="465" mass="51736">MNEDLRVFQTQFASIMEILFSAAMAETAKLYESCVMELRAEISRVQAENNTLKCRIIQTQEGAVDNSVHSEEWISENCHIVGRRPPSKTTESRLAEIIITQEHLEGKEGVPLIKEEATDSKELEGISRTSPEVHTETQIQLTAEQNGACRPPPSPTGAECKTEIKVESSPQPVSMEMRTVTLEQSSASAAALQKVSHKAHVSTDPSDRAHPSYRQHSVSRGQPQAACMAPVSPTGNKLTVDISTCHFDHQSEEQSNYNTSLPLPNRPACTPPTFNGSATRTLQKTMPVRHLPMSSFPGGGQHRCVNCGKTFHSQQGLCGHQQVHQNEKRHQCSQCGKSFLYQSRLAHHLKSHSGKDGYSCSFCHRKFISKANLNLHLVSHSKEHPFECSVCGLTFGNRAVFHAHLKTHSGEPRYTCAHCGKKFLDLGNFSRHKRIHTGERPYSCEVCGKSFIQSAHLKKHILIHR</sequence>
<dbReference type="SMART" id="SM00355">
    <property type="entry name" value="ZnF_C2H2"/>
    <property type="match status" value="6"/>
</dbReference>
<gene>
    <name evidence="10" type="ORF">AALO_G00265760</name>
</gene>
<reference evidence="10" key="1">
    <citation type="submission" date="2020-10" db="EMBL/GenBank/DDBJ databases">
        <title>Chromosome-scale genome assembly of the Allis shad, Alosa alosa.</title>
        <authorList>
            <person name="Margot Z."/>
            <person name="Christophe K."/>
            <person name="Cabau C."/>
            <person name="Louis A."/>
            <person name="Berthelot C."/>
            <person name="Parey E."/>
            <person name="Roest Crollius H."/>
            <person name="Montfort J."/>
            <person name="Robinson-Rechavi M."/>
            <person name="Bucao C."/>
            <person name="Bouchez O."/>
            <person name="Gislard M."/>
            <person name="Lluch J."/>
            <person name="Milhes M."/>
            <person name="Lampietro C."/>
            <person name="Lopez Roques C."/>
            <person name="Donnadieu C."/>
            <person name="Braasch I."/>
            <person name="Desvignes T."/>
            <person name="Postlethwait J."/>
            <person name="Bobe J."/>
            <person name="Guiguen Y."/>
        </authorList>
    </citation>
    <scope>NUCLEOTIDE SEQUENCE</scope>
    <source>
        <strain evidence="10">M-15738</strain>
        <tissue evidence="10">Blood</tissue>
    </source>
</reference>
<feature type="region of interest" description="Disordered" evidence="8">
    <location>
        <begin position="144"/>
        <end position="173"/>
    </location>
</feature>
<dbReference type="GO" id="GO:0008270">
    <property type="term" value="F:zinc ion binding"/>
    <property type="evidence" value="ECO:0007669"/>
    <property type="project" value="UniProtKB-KW"/>
</dbReference>
<keyword evidence="2" id="KW-0479">Metal-binding</keyword>
<feature type="domain" description="C2H2-type" evidence="9">
    <location>
        <begin position="442"/>
        <end position="465"/>
    </location>
</feature>
<evidence type="ECO:0000313" key="11">
    <source>
        <dbReference type="Proteomes" id="UP000823561"/>
    </source>
</evidence>
<comment type="caution">
    <text evidence="10">The sequence shown here is derived from an EMBL/GenBank/DDBJ whole genome shotgun (WGS) entry which is preliminary data.</text>
</comment>
<dbReference type="PANTHER" id="PTHR24388:SF54">
    <property type="entry name" value="PROTEIN ESCARGOT"/>
    <property type="match status" value="1"/>
</dbReference>
<dbReference type="EMBL" id="JADWDJ010000021">
    <property type="protein sequence ID" value="KAG5263524.1"/>
    <property type="molecule type" value="Genomic_DNA"/>
</dbReference>
<dbReference type="InterPro" id="IPR013087">
    <property type="entry name" value="Znf_C2H2_type"/>
</dbReference>
<dbReference type="AlphaFoldDB" id="A0AAV6FKX3"/>
<accession>A0AAV6FKX3</accession>
<dbReference type="Gene3D" id="3.30.160.60">
    <property type="entry name" value="Classic Zinc Finger"/>
    <property type="match status" value="5"/>
</dbReference>
<dbReference type="FunFam" id="3.30.160.60:FF:000671">
    <property type="entry name" value="Zinc finger protein 26"/>
    <property type="match status" value="1"/>
</dbReference>
<feature type="domain" description="C2H2-type" evidence="9">
    <location>
        <begin position="358"/>
        <end position="385"/>
    </location>
</feature>
<evidence type="ECO:0000256" key="2">
    <source>
        <dbReference type="ARBA" id="ARBA00022723"/>
    </source>
</evidence>
<evidence type="ECO:0000256" key="4">
    <source>
        <dbReference type="ARBA" id="ARBA00022771"/>
    </source>
</evidence>
<evidence type="ECO:0000256" key="1">
    <source>
        <dbReference type="ARBA" id="ARBA00004123"/>
    </source>
</evidence>
<proteinExistence type="predicted"/>
<evidence type="ECO:0000256" key="5">
    <source>
        <dbReference type="ARBA" id="ARBA00022833"/>
    </source>
</evidence>
<dbReference type="FunFam" id="3.30.160.60:FF:002343">
    <property type="entry name" value="Zinc finger protein 33A"/>
    <property type="match status" value="1"/>
</dbReference>
<feature type="domain" description="C2H2-type" evidence="9">
    <location>
        <begin position="386"/>
        <end position="413"/>
    </location>
</feature>
<name>A0AAV6FKX3_9TELE</name>
<dbReference type="Proteomes" id="UP000823561">
    <property type="component" value="Chromosome 21"/>
</dbReference>
<dbReference type="FunFam" id="3.30.160.60:FF:000624">
    <property type="entry name" value="zinc finger protein 697"/>
    <property type="match status" value="1"/>
</dbReference>
<dbReference type="SUPFAM" id="SSF57667">
    <property type="entry name" value="beta-beta-alpha zinc fingers"/>
    <property type="match status" value="3"/>
</dbReference>
<feature type="domain" description="C2H2-type" evidence="9">
    <location>
        <begin position="414"/>
        <end position="441"/>
    </location>
</feature>
<comment type="subcellular location">
    <subcellularLocation>
        <location evidence="1">Nucleus</location>
    </subcellularLocation>
</comment>
<feature type="region of interest" description="Disordered" evidence="8">
    <location>
        <begin position="193"/>
        <end position="230"/>
    </location>
</feature>
<evidence type="ECO:0000256" key="6">
    <source>
        <dbReference type="ARBA" id="ARBA00023242"/>
    </source>
</evidence>
<dbReference type="Pfam" id="PF00096">
    <property type="entry name" value="zf-C2H2"/>
    <property type="match status" value="4"/>
</dbReference>
<dbReference type="PROSITE" id="PS50157">
    <property type="entry name" value="ZINC_FINGER_C2H2_2"/>
    <property type="match status" value="6"/>
</dbReference>
<evidence type="ECO:0000259" key="9">
    <source>
        <dbReference type="PROSITE" id="PS50157"/>
    </source>
</evidence>